<dbReference type="Proteomes" id="UP000000763">
    <property type="component" value="Chromosome 7"/>
</dbReference>
<organism evidence="2 3">
    <name type="scientific">Oryza sativa subsp. japonica</name>
    <name type="common">Rice</name>
    <dbReference type="NCBI Taxonomy" id="39947"/>
    <lineage>
        <taxon>Eukaryota</taxon>
        <taxon>Viridiplantae</taxon>
        <taxon>Streptophyta</taxon>
        <taxon>Embryophyta</taxon>
        <taxon>Tracheophyta</taxon>
        <taxon>Spermatophyta</taxon>
        <taxon>Magnoliopsida</taxon>
        <taxon>Liliopsida</taxon>
        <taxon>Poales</taxon>
        <taxon>Poaceae</taxon>
        <taxon>BOP clade</taxon>
        <taxon>Oryzoideae</taxon>
        <taxon>Oryzeae</taxon>
        <taxon>Oryzinae</taxon>
        <taxon>Oryza</taxon>
        <taxon>Oryza sativa</taxon>
    </lineage>
</organism>
<sequence>MLLFFPFFFSPLLFLYCRGSCSLSLSLPFSQRAPLWSGGGEGQGYAGEILLTQNLKCEAFPDVIITYGNVHCVRSHGRGRRSLIENVLHAWPFSWPRPPPRVPRSCCTGGI</sequence>
<dbReference type="AlphaFoldDB" id="Q8H409"/>
<accession>Q8H409</accession>
<evidence type="ECO:0000256" key="1">
    <source>
        <dbReference type="SAM" id="SignalP"/>
    </source>
</evidence>
<feature type="chain" id="PRO_5004306496" description="Secreted protein" evidence="1">
    <location>
        <begin position="20"/>
        <end position="111"/>
    </location>
</feature>
<gene>
    <name evidence="2" type="primary">P0492E07.114</name>
</gene>
<dbReference type="EMBL" id="AP004305">
    <property type="protein sequence ID" value="BAC20720.1"/>
    <property type="molecule type" value="Genomic_DNA"/>
</dbReference>
<feature type="signal peptide" evidence="1">
    <location>
        <begin position="1"/>
        <end position="19"/>
    </location>
</feature>
<reference evidence="3" key="1">
    <citation type="journal article" date="2005" name="Nature">
        <title>The map-based sequence of the rice genome.</title>
        <authorList>
            <consortium name="International rice genome sequencing project (IRGSP)"/>
            <person name="Matsumoto T."/>
            <person name="Wu J."/>
            <person name="Kanamori H."/>
            <person name="Katayose Y."/>
            <person name="Fujisawa M."/>
            <person name="Namiki N."/>
            <person name="Mizuno H."/>
            <person name="Yamamoto K."/>
            <person name="Antonio B.A."/>
            <person name="Baba T."/>
            <person name="Sakata K."/>
            <person name="Nagamura Y."/>
            <person name="Aoki H."/>
            <person name="Arikawa K."/>
            <person name="Arita K."/>
            <person name="Bito T."/>
            <person name="Chiden Y."/>
            <person name="Fujitsuka N."/>
            <person name="Fukunaka R."/>
            <person name="Hamada M."/>
            <person name="Harada C."/>
            <person name="Hayashi A."/>
            <person name="Hijishita S."/>
            <person name="Honda M."/>
            <person name="Hosokawa S."/>
            <person name="Ichikawa Y."/>
            <person name="Idonuma A."/>
            <person name="Iijima M."/>
            <person name="Ikeda M."/>
            <person name="Ikeno M."/>
            <person name="Ito K."/>
            <person name="Ito S."/>
            <person name="Ito T."/>
            <person name="Ito Y."/>
            <person name="Ito Y."/>
            <person name="Iwabuchi A."/>
            <person name="Kamiya K."/>
            <person name="Karasawa W."/>
            <person name="Kurita K."/>
            <person name="Katagiri S."/>
            <person name="Kikuta A."/>
            <person name="Kobayashi H."/>
            <person name="Kobayashi N."/>
            <person name="Machita K."/>
            <person name="Maehara T."/>
            <person name="Masukawa M."/>
            <person name="Mizubayashi T."/>
            <person name="Mukai Y."/>
            <person name="Nagasaki H."/>
            <person name="Nagata Y."/>
            <person name="Naito S."/>
            <person name="Nakashima M."/>
            <person name="Nakama Y."/>
            <person name="Nakamichi Y."/>
            <person name="Nakamura M."/>
            <person name="Meguro A."/>
            <person name="Negishi M."/>
            <person name="Ohta I."/>
            <person name="Ohta T."/>
            <person name="Okamoto M."/>
            <person name="Ono N."/>
            <person name="Saji S."/>
            <person name="Sakaguchi M."/>
            <person name="Sakai K."/>
            <person name="Shibata M."/>
            <person name="Shimokawa T."/>
            <person name="Song J."/>
            <person name="Takazaki Y."/>
            <person name="Terasawa K."/>
            <person name="Tsugane M."/>
            <person name="Tsuji K."/>
            <person name="Ueda S."/>
            <person name="Waki K."/>
            <person name="Yamagata H."/>
            <person name="Yamamoto M."/>
            <person name="Yamamoto S."/>
            <person name="Yamane H."/>
            <person name="Yoshiki S."/>
            <person name="Yoshihara R."/>
            <person name="Yukawa K."/>
            <person name="Zhong H."/>
            <person name="Yano M."/>
            <person name="Yuan Q."/>
            <person name="Ouyang S."/>
            <person name="Liu J."/>
            <person name="Jones K.M."/>
            <person name="Gansberger K."/>
            <person name="Moffat K."/>
            <person name="Hill J."/>
            <person name="Bera J."/>
            <person name="Fadrosh D."/>
            <person name="Jin S."/>
            <person name="Johri S."/>
            <person name="Kim M."/>
            <person name="Overton L."/>
            <person name="Reardon M."/>
            <person name="Tsitrin T."/>
            <person name="Vuong H."/>
            <person name="Weaver B."/>
            <person name="Ciecko A."/>
            <person name="Tallon L."/>
            <person name="Jackson J."/>
            <person name="Pai G."/>
            <person name="Aken S.V."/>
            <person name="Utterback T."/>
            <person name="Reidmuller S."/>
            <person name="Feldblyum T."/>
            <person name="Hsiao J."/>
            <person name="Zismann V."/>
            <person name="Iobst S."/>
            <person name="de Vazeille A.R."/>
            <person name="Buell C.R."/>
            <person name="Ying K."/>
            <person name="Li Y."/>
            <person name="Lu T."/>
            <person name="Huang Y."/>
            <person name="Zhao Q."/>
            <person name="Feng Q."/>
            <person name="Zhang L."/>
            <person name="Zhu J."/>
            <person name="Weng Q."/>
            <person name="Mu J."/>
            <person name="Lu Y."/>
            <person name="Fan D."/>
            <person name="Liu Y."/>
            <person name="Guan J."/>
            <person name="Zhang Y."/>
            <person name="Yu S."/>
            <person name="Liu X."/>
            <person name="Zhang Y."/>
            <person name="Hong G."/>
            <person name="Han B."/>
            <person name="Choisne N."/>
            <person name="Demange N."/>
            <person name="Orjeda G."/>
            <person name="Samain S."/>
            <person name="Cattolico L."/>
            <person name="Pelletier E."/>
            <person name="Couloux A."/>
            <person name="Segurens B."/>
            <person name="Wincker P."/>
            <person name="D'Hont A."/>
            <person name="Scarpelli C."/>
            <person name="Weissenbach J."/>
            <person name="Salanoubat M."/>
            <person name="Quetier F."/>
            <person name="Yu Y."/>
            <person name="Kim H.R."/>
            <person name="Rambo T."/>
            <person name="Currie J."/>
            <person name="Collura K."/>
            <person name="Luo M."/>
            <person name="Yang T."/>
            <person name="Ammiraju J.S.S."/>
            <person name="Engler F."/>
            <person name="Soderlund C."/>
            <person name="Wing R.A."/>
            <person name="Palmer L.E."/>
            <person name="de la Bastide M."/>
            <person name="Spiegel L."/>
            <person name="Nascimento L."/>
            <person name="Zutavern T."/>
            <person name="O'Shaughnessy A."/>
            <person name="Dike S."/>
            <person name="Dedhia N."/>
            <person name="Preston R."/>
            <person name="Balija V."/>
            <person name="McCombie W.R."/>
            <person name="Chow T."/>
            <person name="Chen H."/>
            <person name="Chung M."/>
            <person name="Chen C."/>
            <person name="Shaw J."/>
            <person name="Wu H."/>
            <person name="Hsiao K."/>
            <person name="Chao Y."/>
            <person name="Chu M."/>
            <person name="Cheng C."/>
            <person name="Hour A."/>
            <person name="Lee P."/>
            <person name="Lin S."/>
            <person name="Lin Y."/>
            <person name="Liou J."/>
            <person name="Liu S."/>
            <person name="Hsing Y."/>
            <person name="Raghuvanshi S."/>
            <person name="Mohanty A."/>
            <person name="Bharti A.K."/>
            <person name="Gaur A."/>
            <person name="Gupta V."/>
            <person name="Kumar D."/>
            <person name="Ravi V."/>
            <person name="Vij S."/>
            <person name="Kapur A."/>
            <person name="Khurana P."/>
            <person name="Khurana P."/>
            <person name="Khurana J.P."/>
            <person name="Tyagi A.K."/>
            <person name="Gaikwad K."/>
            <person name="Singh A."/>
            <person name="Dalal V."/>
            <person name="Srivastava S."/>
            <person name="Dixit A."/>
            <person name="Pal A.K."/>
            <person name="Ghazi I.A."/>
            <person name="Yadav M."/>
            <person name="Pandit A."/>
            <person name="Bhargava A."/>
            <person name="Sureshbabu K."/>
            <person name="Batra K."/>
            <person name="Sharma T.R."/>
            <person name="Mohapatra T."/>
            <person name="Singh N.K."/>
            <person name="Messing J."/>
            <person name="Nelson A.B."/>
            <person name="Fuks G."/>
            <person name="Kavchok S."/>
            <person name="Keizer G."/>
            <person name="Linton E."/>
            <person name="Llaca V."/>
            <person name="Song R."/>
            <person name="Tanyolac B."/>
            <person name="Young S."/>
            <person name="Ho-Il K."/>
            <person name="Hahn J.H."/>
            <person name="Sangsakoo G."/>
            <person name="Vanavichit A."/>
            <person name="de Mattos Luiz.A.T."/>
            <person name="Zimmer P.D."/>
            <person name="Malone G."/>
            <person name="Dellagostin O."/>
            <person name="de Oliveira A.C."/>
            <person name="Bevan M."/>
            <person name="Bancroft I."/>
            <person name="Minx P."/>
            <person name="Cordum H."/>
            <person name="Wilson R."/>
            <person name="Cheng Z."/>
            <person name="Jin W."/>
            <person name="Jiang J."/>
            <person name="Leong S.A."/>
            <person name="Iwama H."/>
            <person name="Gojobori T."/>
            <person name="Itoh T."/>
            <person name="Niimura Y."/>
            <person name="Fujii Y."/>
            <person name="Habara T."/>
            <person name="Sakai H."/>
            <person name="Sato Y."/>
            <person name="Wilson G."/>
            <person name="Kumar K."/>
            <person name="McCouch S."/>
            <person name="Juretic N."/>
            <person name="Hoen D."/>
            <person name="Wright S."/>
            <person name="Bruskiewich R."/>
            <person name="Bureau T."/>
            <person name="Miyao A."/>
            <person name="Hirochika H."/>
            <person name="Nishikawa T."/>
            <person name="Kadowaki K."/>
            <person name="Sugiura M."/>
            <person name="Burr B."/>
            <person name="Sasaki T."/>
        </authorList>
    </citation>
    <scope>NUCLEOTIDE SEQUENCE [LARGE SCALE GENOMIC DNA]</scope>
    <source>
        <strain evidence="3">cv. Nipponbare</strain>
    </source>
</reference>
<name>Q8H409_ORYSJ</name>
<evidence type="ECO:0000313" key="3">
    <source>
        <dbReference type="Proteomes" id="UP000000763"/>
    </source>
</evidence>
<proteinExistence type="predicted"/>
<reference evidence="3" key="2">
    <citation type="journal article" date="2008" name="Nucleic Acids Res.">
        <title>The rice annotation project database (RAP-DB): 2008 update.</title>
        <authorList>
            <consortium name="The rice annotation project (RAP)"/>
        </authorList>
    </citation>
    <scope>GENOME REANNOTATION</scope>
    <source>
        <strain evidence="3">cv. Nipponbare</strain>
    </source>
</reference>
<evidence type="ECO:0000313" key="2">
    <source>
        <dbReference type="EMBL" id="BAC20720.1"/>
    </source>
</evidence>
<evidence type="ECO:0008006" key="4">
    <source>
        <dbReference type="Google" id="ProtNLM"/>
    </source>
</evidence>
<keyword evidence="1" id="KW-0732">Signal</keyword>
<protein>
    <recommendedName>
        <fullName evidence="4">Secreted protein</fullName>
    </recommendedName>
</protein>